<reference evidence="6" key="1">
    <citation type="submission" date="2017-08" db="EMBL/GenBank/DDBJ databases">
        <title>Direct submision.</title>
        <authorList>
            <person name="Kim S.-J."/>
            <person name="Rhee S.-K."/>
        </authorList>
    </citation>
    <scope>NUCLEOTIDE SEQUENCE [LARGE SCALE GENOMIC DNA]</scope>
    <source>
        <strain evidence="6">GI5</strain>
    </source>
</reference>
<dbReference type="SUPFAM" id="SSF46689">
    <property type="entry name" value="Homeodomain-like"/>
    <property type="match status" value="1"/>
</dbReference>
<dbReference type="GO" id="GO:0003700">
    <property type="term" value="F:DNA-binding transcription factor activity"/>
    <property type="evidence" value="ECO:0007669"/>
    <property type="project" value="InterPro"/>
</dbReference>
<dbReference type="PANTHER" id="PTHR47894">
    <property type="entry name" value="HTH-TYPE TRANSCRIPTIONAL REGULATOR GADX"/>
    <property type="match status" value="1"/>
</dbReference>
<dbReference type="AlphaFoldDB" id="A0A2K9LLE5"/>
<dbReference type="GO" id="GO:0005829">
    <property type="term" value="C:cytosol"/>
    <property type="evidence" value="ECO:0007669"/>
    <property type="project" value="TreeGrafter"/>
</dbReference>
<evidence type="ECO:0000256" key="2">
    <source>
        <dbReference type="ARBA" id="ARBA00023125"/>
    </source>
</evidence>
<evidence type="ECO:0000313" key="5">
    <source>
        <dbReference type="EMBL" id="AUM13176.1"/>
    </source>
</evidence>
<dbReference type="InterPro" id="IPR018060">
    <property type="entry name" value="HTH_AraC"/>
</dbReference>
<dbReference type="Pfam" id="PF12625">
    <property type="entry name" value="Arabinose_bd"/>
    <property type="match status" value="1"/>
</dbReference>
<dbReference type="SMART" id="SM00342">
    <property type="entry name" value="HTH_ARAC"/>
    <property type="match status" value="1"/>
</dbReference>
<name>A0A2K9LLE5_9GAMM</name>
<evidence type="ECO:0000256" key="3">
    <source>
        <dbReference type="ARBA" id="ARBA00023163"/>
    </source>
</evidence>
<dbReference type="PANTHER" id="PTHR47894:SF1">
    <property type="entry name" value="HTH-TYPE TRANSCRIPTIONAL REGULATOR VQSM"/>
    <property type="match status" value="1"/>
</dbReference>
<dbReference type="EMBL" id="CP022684">
    <property type="protein sequence ID" value="AUM13176.1"/>
    <property type="molecule type" value="Genomic_DNA"/>
</dbReference>
<dbReference type="Proteomes" id="UP000235116">
    <property type="component" value="Chromosome"/>
</dbReference>
<proteinExistence type="predicted"/>
<accession>A0A2K9LLE5</accession>
<evidence type="ECO:0000256" key="1">
    <source>
        <dbReference type="ARBA" id="ARBA00023015"/>
    </source>
</evidence>
<keyword evidence="6" id="KW-1185">Reference proteome</keyword>
<feature type="domain" description="HTH araC/xylS-type" evidence="4">
    <location>
        <begin position="246"/>
        <end position="345"/>
    </location>
</feature>
<organism evidence="5 6">
    <name type="scientific">Ketobacter alkanivorans</name>
    <dbReference type="NCBI Taxonomy" id="1917421"/>
    <lineage>
        <taxon>Bacteria</taxon>
        <taxon>Pseudomonadati</taxon>
        <taxon>Pseudomonadota</taxon>
        <taxon>Gammaproteobacteria</taxon>
        <taxon>Pseudomonadales</taxon>
        <taxon>Ketobacteraceae</taxon>
        <taxon>Ketobacter</taxon>
    </lineage>
</organism>
<dbReference type="Gene3D" id="1.10.10.60">
    <property type="entry name" value="Homeodomain-like"/>
    <property type="match status" value="1"/>
</dbReference>
<dbReference type="PROSITE" id="PS01124">
    <property type="entry name" value="HTH_ARAC_FAMILY_2"/>
    <property type="match status" value="1"/>
</dbReference>
<dbReference type="OrthoDB" id="5722175at2"/>
<dbReference type="Pfam" id="PF12833">
    <property type="entry name" value="HTH_18"/>
    <property type="match status" value="1"/>
</dbReference>
<dbReference type="InterPro" id="IPR009057">
    <property type="entry name" value="Homeodomain-like_sf"/>
</dbReference>
<gene>
    <name evidence="5" type="ORF">Kalk_12385</name>
</gene>
<dbReference type="InterPro" id="IPR032687">
    <property type="entry name" value="AraC-type_N"/>
</dbReference>
<dbReference type="InterPro" id="IPR020449">
    <property type="entry name" value="Tscrpt_reg_AraC-type_HTH"/>
</dbReference>
<keyword evidence="3" id="KW-0804">Transcription</keyword>
<dbReference type="PRINTS" id="PR00032">
    <property type="entry name" value="HTHARAC"/>
</dbReference>
<keyword evidence="2" id="KW-0238">DNA-binding</keyword>
<evidence type="ECO:0000313" key="6">
    <source>
        <dbReference type="Proteomes" id="UP000235116"/>
    </source>
</evidence>
<protein>
    <recommendedName>
        <fullName evidence="4">HTH araC/xylS-type domain-containing protein</fullName>
    </recommendedName>
</protein>
<sequence length="345" mass="38783">MNLGHDKKTVLFQGIPGIYLLLLCDVIKQLGMDEQAIIHDMGVTRGELLRPDSRITMKMGHIAAQRGTALAGDLGLGMAYAQALKVTLHGSVGLVAMTSPTIGAALQAMSSFIALRAPFFKAAFETSEREMLVSLDPTLEMDAPIRTFMTEAILIGVTLMSEQLLGRSLQQTQVEMTGPEPPYYQRYREVLPVPVRYDCPRCCVRAPIELFHAVPQLADPAAAELARQQCELEYQELFPEQETFADKIVRHLQNSPQGKSLPTQEDVARRFHLSSRTLKRRLQEDGTSFRELLEQELRQRATHMLQETDLDISEIAYQLGYRDVGNFSTAFKRWTSKTPRAFRQG</sequence>
<evidence type="ECO:0000259" key="4">
    <source>
        <dbReference type="PROSITE" id="PS01124"/>
    </source>
</evidence>
<dbReference type="GO" id="GO:0000976">
    <property type="term" value="F:transcription cis-regulatory region binding"/>
    <property type="evidence" value="ECO:0007669"/>
    <property type="project" value="TreeGrafter"/>
</dbReference>
<dbReference type="KEGG" id="kak:Kalk_12385"/>
<keyword evidence="1" id="KW-0805">Transcription regulation</keyword>
<dbReference type="RefSeq" id="WP_101894554.1">
    <property type="nucleotide sequence ID" value="NZ_CP022684.1"/>
</dbReference>